<proteinExistence type="inferred from homology"/>
<name>A0A9P8BQS2_9FUNG</name>
<evidence type="ECO:0000313" key="4">
    <source>
        <dbReference type="Proteomes" id="UP000707451"/>
    </source>
</evidence>
<dbReference type="SMART" id="SM00671">
    <property type="entry name" value="SEL1"/>
    <property type="match status" value="7"/>
</dbReference>
<dbReference type="OrthoDB" id="2384430at2759"/>
<dbReference type="InterPro" id="IPR050767">
    <property type="entry name" value="Sel1_AlgK"/>
</dbReference>
<protein>
    <recommendedName>
        <fullName evidence="5">HCP-like protein</fullName>
    </recommendedName>
</protein>
<dbReference type="PANTHER" id="PTHR11102:SF160">
    <property type="entry name" value="ERAD-ASSOCIATED E3 UBIQUITIN-PROTEIN LIGASE COMPONENT HRD3"/>
    <property type="match status" value="1"/>
</dbReference>
<dbReference type="InterPro" id="IPR006597">
    <property type="entry name" value="Sel1-like"/>
</dbReference>
<comment type="caution">
    <text evidence="3">The sequence shown here is derived from an EMBL/GenBank/DDBJ whole genome shotgun (WGS) entry which is preliminary data.</text>
</comment>
<comment type="similarity">
    <text evidence="1">Belongs to the sel-1 family.</text>
</comment>
<dbReference type="Pfam" id="PF08238">
    <property type="entry name" value="Sel1"/>
    <property type="match status" value="7"/>
</dbReference>
<dbReference type="EMBL" id="JAHRHY010000020">
    <property type="protein sequence ID" value="KAG9062202.1"/>
    <property type="molecule type" value="Genomic_DNA"/>
</dbReference>
<dbReference type="InterPro" id="IPR011990">
    <property type="entry name" value="TPR-like_helical_dom_sf"/>
</dbReference>
<feature type="compositionally biased region" description="Polar residues" evidence="2">
    <location>
        <begin position="19"/>
        <end position="30"/>
    </location>
</feature>
<dbReference type="Proteomes" id="UP000707451">
    <property type="component" value="Unassembled WGS sequence"/>
</dbReference>
<accession>A0A9P8BQS2</accession>
<gene>
    <name evidence="3" type="ORF">KI688_006534</name>
</gene>
<dbReference type="SUPFAM" id="SSF81901">
    <property type="entry name" value="HCP-like"/>
    <property type="match status" value="1"/>
</dbReference>
<feature type="region of interest" description="Disordered" evidence="2">
    <location>
        <begin position="1"/>
        <end position="30"/>
    </location>
</feature>
<evidence type="ECO:0000313" key="3">
    <source>
        <dbReference type="EMBL" id="KAG9062202.1"/>
    </source>
</evidence>
<organism evidence="3 4">
    <name type="scientific">Linnemannia hyalina</name>
    <dbReference type="NCBI Taxonomy" id="64524"/>
    <lineage>
        <taxon>Eukaryota</taxon>
        <taxon>Fungi</taxon>
        <taxon>Fungi incertae sedis</taxon>
        <taxon>Mucoromycota</taxon>
        <taxon>Mortierellomycotina</taxon>
        <taxon>Mortierellomycetes</taxon>
        <taxon>Mortierellales</taxon>
        <taxon>Mortierellaceae</taxon>
        <taxon>Linnemannia</taxon>
    </lineage>
</organism>
<evidence type="ECO:0000256" key="1">
    <source>
        <dbReference type="ARBA" id="ARBA00038101"/>
    </source>
</evidence>
<reference evidence="3" key="1">
    <citation type="submission" date="2021-06" db="EMBL/GenBank/DDBJ databases">
        <title>Genome Sequence of Mortierella hyaline Strain SCG-10, a Cold-Adapted, Nitrate-Reducing Fungus Isolated from Soil in Minnesota, USA.</title>
        <authorList>
            <person name="Aldossari N."/>
        </authorList>
    </citation>
    <scope>NUCLEOTIDE SEQUENCE</scope>
    <source>
        <strain evidence="3">SCG-10</strain>
    </source>
</reference>
<dbReference type="AlphaFoldDB" id="A0A9P8BQS2"/>
<evidence type="ECO:0000256" key="2">
    <source>
        <dbReference type="SAM" id="MobiDB-lite"/>
    </source>
</evidence>
<feature type="region of interest" description="Disordered" evidence="2">
    <location>
        <begin position="112"/>
        <end position="145"/>
    </location>
</feature>
<keyword evidence="4" id="KW-1185">Reference proteome</keyword>
<dbReference type="PANTHER" id="PTHR11102">
    <property type="entry name" value="SEL-1-LIKE PROTEIN"/>
    <property type="match status" value="1"/>
</dbReference>
<dbReference type="Gene3D" id="1.25.40.10">
    <property type="entry name" value="Tetratricopeptide repeat domain"/>
    <property type="match status" value="1"/>
</dbReference>
<sequence length="482" mass="53197">MPPQDAVQGHVQGFRSVHESQPPSTTTVPLNSPKVVHIDCYTDPDTNRDFILWEDIQQAFSEALSVRNRTKVLPFAKGKDLRALEPRQITAVPDVVLDVVVGPAEYNHMDVPASVSHRRGPQTVHDEHKDDSSNAPAEKGHQPKAVTKNLLDPQDYDAAADMSLMQTMIKANSGDVQAQVALGDRYNDGREVYQNCDAALDWYLKAAEQHHPRALFNIGLLYDQGHNGVPQDNAKAFEWFLKAALQGYADAQVKVSQAYTDGAGVPQDNIEAMEWSVKAAENGHEGMQYNMGAAYEKGQGVPQSDSRSFEWYLKSADQGFTKAQERVGAALEAGRGVSRDGLMAVEWYTKAADQGLPVAQFALGRVHKLGLCGLPKNLSKAVDWLIKAAVQGHTRAQSMLNGIYNNRMTCVPGVTLDLEPYSKIREWFMNAADQGVAHAQVCMGDMYRKGFSLRRDESKAFQWYLKAAEQGHEAAQGIAHHK</sequence>
<evidence type="ECO:0008006" key="5">
    <source>
        <dbReference type="Google" id="ProtNLM"/>
    </source>
</evidence>